<dbReference type="Proteomes" id="UP000427769">
    <property type="component" value="Chromosome"/>
</dbReference>
<dbReference type="CDD" id="cd04730">
    <property type="entry name" value="NPD_like"/>
    <property type="match status" value="1"/>
</dbReference>
<evidence type="ECO:0000313" key="4">
    <source>
        <dbReference type="EMBL" id="BBO77915.1"/>
    </source>
</evidence>
<dbReference type="Pfam" id="PF03060">
    <property type="entry name" value="NMO"/>
    <property type="match status" value="1"/>
</dbReference>
<dbReference type="InterPro" id="IPR013785">
    <property type="entry name" value="Aldolase_TIM"/>
</dbReference>
<reference evidence="4 5" key="1">
    <citation type="submission" date="2019-11" db="EMBL/GenBank/DDBJ databases">
        <title>Comparative genomics of hydrocarbon-degrading Desulfosarcina strains.</title>
        <authorList>
            <person name="Watanabe M."/>
            <person name="Kojima H."/>
            <person name="Fukui M."/>
        </authorList>
    </citation>
    <scope>NUCLEOTIDE SEQUENCE [LARGE SCALE GENOMIC DNA]</scope>
    <source>
        <strain evidence="4 5">PP31</strain>
    </source>
</reference>
<dbReference type="PANTHER" id="PTHR32332:SF20">
    <property type="entry name" value="2-NITROPROPANE DIOXYGENASE-LIKE PROTEIN"/>
    <property type="match status" value="1"/>
</dbReference>
<evidence type="ECO:0000256" key="3">
    <source>
        <dbReference type="ARBA" id="ARBA00023002"/>
    </source>
</evidence>
<proteinExistence type="predicted"/>
<evidence type="ECO:0000256" key="2">
    <source>
        <dbReference type="ARBA" id="ARBA00022643"/>
    </source>
</evidence>
<keyword evidence="5" id="KW-1185">Reference proteome</keyword>
<dbReference type="GO" id="GO:0018580">
    <property type="term" value="F:nitronate monooxygenase activity"/>
    <property type="evidence" value="ECO:0007669"/>
    <property type="project" value="InterPro"/>
</dbReference>
<organism evidence="4 5">
    <name type="scientific">Desulfosarcina widdelii</name>
    <dbReference type="NCBI Taxonomy" id="947919"/>
    <lineage>
        <taxon>Bacteria</taxon>
        <taxon>Pseudomonadati</taxon>
        <taxon>Thermodesulfobacteriota</taxon>
        <taxon>Desulfobacteria</taxon>
        <taxon>Desulfobacterales</taxon>
        <taxon>Desulfosarcinaceae</taxon>
        <taxon>Desulfosarcina</taxon>
    </lineage>
</organism>
<dbReference type="GO" id="GO:0051213">
    <property type="term" value="F:dioxygenase activity"/>
    <property type="evidence" value="ECO:0007669"/>
    <property type="project" value="UniProtKB-KW"/>
</dbReference>
<keyword evidence="4" id="KW-0223">Dioxygenase</keyword>
<dbReference type="AlphaFoldDB" id="A0A5K7ZAZ9"/>
<dbReference type="Gene3D" id="3.20.20.70">
    <property type="entry name" value="Aldolase class I"/>
    <property type="match status" value="1"/>
</dbReference>
<evidence type="ECO:0000256" key="1">
    <source>
        <dbReference type="ARBA" id="ARBA00022630"/>
    </source>
</evidence>
<dbReference type="KEGG" id="dwd:DSCW_53320"/>
<dbReference type="InterPro" id="IPR004136">
    <property type="entry name" value="NMO"/>
</dbReference>
<dbReference type="RefSeq" id="WP_155306601.1">
    <property type="nucleotide sequence ID" value="NZ_AP021875.1"/>
</dbReference>
<gene>
    <name evidence="4" type="ORF">DSCW_53320</name>
</gene>
<sequence length="332" mass="35603">MTNRVCELLEIKYPIIQAPMNWVSGAELVAAVSNAGGLGTLGPNCGAKEITSDVDLTGERMRAQIKKVRQLSKAPFAVNVVVGVGEDMKYSKKIVEVIIEESVPAAIVSVGRPEIYTDTLKAAGIKVLHAISTPRHGQKAEAAGVDAVICEGYEAGGHKGFTELTTLTLTPMVADSVDVPVIAGGGIGDARGVLAIMALGADGVYMGTRFMVTRESESHAHVRQAIVEKNDVCTVSLPKDYMIARDLINDFTKEYLRMKQAGASSGDLKNFLNEHSQYYSQHLGRAEDAEICCGQVAGMIHGEKGAGEVVKEIAEIINEKFEALRQRLSVFL</sequence>
<dbReference type="EMBL" id="AP021875">
    <property type="protein sequence ID" value="BBO77915.1"/>
    <property type="molecule type" value="Genomic_DNA"/>
</dbReference>
<protein>
    <submittedName>
        <fullName evidence="4">2-nitropropane dioxygenase</fullName>
    </submittedName>
</protein>
<keyword evidence="3" id="KW-0560">Oxidoreductase</keyword>
<dbReference type="OrthoDB" id="9778912at2"/>
<accession>A0A5K7ZAZ9</accession>
<dbReference type="SUPFAM" id="SSF51412">
    <property type="entry name" value="Inosine monophosphate dehydrogenase (IMPDH)"/>
    <property type="match status" value="1"/>
</dbReference>
<keyword evidence="1" id="KW-0285">Flavoprotein</keyword>
<evidence type="ECO:0000313" key="5">
    <source>
        <dbReference type="Proteomes" id="UP000427769"/>
    </source>
</evidence>
<name>A0A5K7ZAZ9_9BACT</name>
<dbReference type="PANTHER" id="PTHR32332">
    <property type="entry name" value="2-NITROPROPANE DIOXYGENASE"/>
    <property type="match status" value="1"/>
</dbReference>
<keyword evidence="2" id="KW-0288">FMN</keyword>